<evidence type="ECO:0000256" key="4">
    <source>
        <dbReference type="ARBA" id="ARBA00022692"/>
    </source>
</evidence>
<dbReference type="HOGENOM" id="CLU_033863_4_4_9"/>
<reference evidence="9 10" key="1">
    <citation type="submission" date="2010-12" db="EMBL/GenBank/DDBJ databases">
        <title>Complete sequence of Bacillus cellulosilyticus DSM 2522.</title>
        <authorList>
            <consortium name="US DOE Joint Genome Institute"/>
            <person name="Lucas S."/>
            <person name="Copeland A."/>
            <person name="Lapidus A."/>
            <person name="Cheng J.-F."/>
            <person name="Bruce D."/>
            <person name="Goodwin L."/>
            <person name="Pitluck S."/>
            <person name="Chertkov O."/>
            <person name="Detter J.C."/>
            <person name="Han C."/>
            <person name="Tapia R."/>
            <person name="Land M."/>
            <person name="Hauser L."/>
            <person name="Jeffries C."/>
            <person name="Kyrpides N."/>
            <person name="Ivanova N."/>
            <person name="Mikhailova N."/>
            <person name="Brumm P."/>
            <person name="Mead D."/>
            <person name="Woyke T."/>
        </authorList>
    </citation>
    <scope>NUCLEOTIDE SEQUENCE [LARGE SCALE GENOMIC DNA]</scope>
    <source>
        <strain evidence="10">ATCC 21833 / DSM 2522 / FERM P-1141 / JCM 9156 / N-4</strain>
    </source>
</reference>
<feature type="domain" description="EamA" evidence="8">
    <location>
        <begin position="22"/>
        <end position="155"/>
    </location>
</feature>
<feature type="transmembrane region" description="Helical" evidence="7">
    <location>
        <begin position="51"/>
        <end position="72"/>
    </location>
</feature>
<keyword evidence="3" id="KW-1003">Cell membrane</keyword>
<comment type="similarity">
    <text evidence="2">Belongs to the EamA transporter family.</text>
</comment>
<feature type="transmembrane region" description="Helical" evidence="7">
    <location>
        <begin position="169"/>
        <end position="185"/>
    </location>
</feature>
<feature type="transmembrane region" description="Helical" evidence="7">
    <location>
        <begin position="138"/>
        <end position="157"/>
    </location>
</feature>
<dbReference type="SUPFAM" id="SSF103481">
    <property type="entry name" value="Multidrug resistance efflux transporter EmrE"/>
    <property type="match status" value="2"/>
</dbReference>
<protein>
    <recommendedName>
        <fullName evidence="8">EamA domain-containing protein</fullName>
    </recommendedName>
</protein>
<feature type="transmembrane region" description="Helical" evidence="7">
    <location>
        <begin position="286"/>
        <end position="307"/>
    </location>
</feature>
<dbReference type="eggNOG" id="COG0697">
    <property type="taxonomic scope" value="Bacteria"/>
</dbReference>
<dbReference type="STRING" id="649639.Bcell_2016"/>
<feature type="transmembrane region" description="Helical" evidence="7">
    <location>
        <begin position="262"/>
        <end position="280"/>
    </location>
</feature>
<evidence type="ECO:0000313" key="9">
    <source>
        <dbReference type="EMBL" id="ADU30278.1"/>
    </source>
</evidence>
<evidence type="ECO:0000256" key="3">
    <source>
        <dbReference type="ARBA" id="ARBA00022475"/>
    </source>
</evidence>
<evidence type="ECO:0000256" key="2">
    <source>
        <dbReference type="ARBA" id="ARBA00007362"/>
    </source>
</evidence>
<organism evidence="9 10">
    <name type="scientific">Evansella cellulosilytica (strain ATCC 21833 / DSM 2522 / FERM P-1141 / JCM 9156 / N-4)</name>
    <name type="common">Bacillus cellulosilyticus</name>
    <dbReference type="NCBI Taxonomy" id="649639"/>
    <lineage>
        <taxon>Bacteria</taxon>
        <taxon>Bacillati</taxon>
        <taxon>Bacillota</taxon>
        <taxon>Bacilli</taxon>
        <taxon>Bacillales</taxon>
        <taxon>Bacillaceae</taxon>
        <taxon>Evansella</taxon>
    </lineage>
</organism>
<dbReference type="PANTHER" id="PTHR32322:SF18">
    <property type="entry name" value="S-ADENOSYLMETHIONINE_S-ADENOSYLHOMOCYSTEINE TRANSPORTER"/>
    <property type="match status" value="1"/>
</dbReference>
<dbReference type="Pfam" id="PF00892">
    <property type="entry name" value="EamA"/>
    <property type="match status" value="2"/>
</dbReference>
<proteinExistence type="inferred from homology"/>
<dbReference type="AlphaFoldDB" id="E6U0W6"/>
<dbReference type="InterPro" id="IPR050638">
    <property type="entry name" value="AA-Vitamin_Transporters"/>
</dbReference>
<feature type="transmembrane region" description="Helical" evidence="7">
    <location>
        <begin position="21"/>
        <end position="45"/>
    </location>
</feature>
<evidence type="ECO:0000313" key="10">
    <source>
        <dbReference type="Proteomes" id="UP000001401"/>
    </source>
</evidence>
<sequence length="328" mass="35585" precursor="true">MYVLIIKRFVFRKKGSKLSKTWTYILVLFVMILWGLNVVAVKFLVESLPPVAMQGLRIFIGGIIAIIVLFFLKDLRKLTKKEWGYTIVAAVFGQMLHHSLLALGLVQTTAGNASLILGLIPLATAIFAMLFLKDSITLLRTIGIALGFGGVCLVVLQNAEIGVISPGDILVFIAMLSQAFSFVIIKKVTATLSSRQLTAVMLLVGAVMLLILSFIFEPQGVGNLVHGNTIVWTVLVLSAVFATGLGHILYNAAIQEIGAGQTAIFNNLVPFISLIGAFFLLGEAIYTSQIIGFVLIVLGVLFGTGYIETRVLKKRMNSIGKKQKKQTA</sequence>
<dbReference type="GO" id="GO:0005886">
    <property type="term" value="C:plasma membrane"/>
    <property type="evidence" value="ECO:0007669"/>
    <property type="project" value="UniProtKB-SubCell"/>
</dbReference>
<name>E6U0W6_EVAC2</name>
<feature type="transmembrane region" description="Helical" evidence="7">
    <location>
        <begin position="112"/>
        <end position="131"/>
    </location>
</feature>
<dbReference type="InterPro" id="IPR000620">
    <property type="entry name" value="EamA_dom"/>
</dbReference>
<keyword evidence="5 7" id="KW-1133">Transmembrane helix</keyword>
<comment type="subcellular location">
    <subcellularLocation>
        <location evidence="1">Cell membrane</location>
        <topology evidence="1">Multi-pass membrane protein</topology>
    </subcellularLocation>
</comment>
<feature type="transmembrane region" description="Helical" evidence="7">
    <location>
        <begin position="229"/>
        <end position="250"/>
    </location>
</feature>
<dbReference type="KEGG" id="bco:Bcell_2016"/>
<dbReference type="InterPro" id="IPR037185">
    <property type="entry name" value="EmrE-like"/>
</dbReference>
<dbReference type="Proteomes" id="UP000001401">
    <property type="component" value="Chromosome"/>
</dbReference>
<accession>E6U0W6</accession>
<evidence type="ECO:0000256" key="1">
    <source>
        <dbReference type="ARBA" id="ARBA00004651"/>
    </source>
</evidence>
<keyword evidence="4 7" id="KW-0812">Transmembrane</keyword>
<evidence type="ECO:0000256" key="5">
    <source>
        <dbReference type="ARBA" id="ARBA00022989"/>
    </source>
</evidence>
<evidence type="ECO:0000256" key="6">
    <source>
        <dbReference type="ARBA" id="ARBA00023136"/>
    </source>
</evidence>
<gene>
    <name evidence="9" type="ordered locus">Bcell_2016</name>
</gene>
<feature type="transmembrane region" description="Helical" evidence="7">
    <location>
        <begin position="84"/>
        <end position="106"/>
    </location>
</feature>
<evidence type="ECO:0000259" key="8">
    <source>
        <dbReference type="Pfam" id="PF00892"/>
    </source>
</evidence>
<dbReference type="RefSeq" id="WP_013488614.1">
    <property type="nucleotide sequence ID" value="NC_014829.1"/>
</dbReference>
<dbReference type="OrthoDB" id="4529062at2"/>
<dbReference type="EMBL" id="CP002394">
    <property type="protein sequence ID" value="ADU30278.1"/>
    <property type="molecule type" value="Genomic_DNA"/>
</dbReference>
<evidence type="ECO:0000256" key="7">
    <source>
        <dbReference type="SAM" id="Phobius"/>
    </source>
</evidence>
<feature type="domain" description="EamA" evidence="8">
    <location>
        <begin position="166"/>
        <end position="302"/>
    </location>
</feature>
<keyword evidence="10" id="KW-1185">Reference proteome</keyword>
<dbReference type="PANTHER" id="PTHR32322">
    <property type="entry name" value="INNER MEMBRANE TRANSPORTER"/>
    <property type="match status" value="1"/>
</dbReference>
<feature type="transmembrane region" description="Helical" evidence="7">
    <location>
        <begin position="197"/>
        <end position="217"/>
    </location>
</feature>
<keyword evidence="6 7" id="KW-0472">Membrane</keyword>